<accession>A0A2H3BED7</accession>
<reference evidence="2" key="1">
    <citation type="journal article" date="2017" name="Nat. Ecol. Evol.">
        <title>Genome expansion and lineage-specific genetic innovations in the forest pathogenic fungi Armillaria.</title>
        <authorList>
            <person name="Sipos G."/>
            <person name="Prasanna A.N."/>
            <person name="Walter M.C."/>
            <person name="O'Connor E."/>
            <person name="Balint B."/>
            <person name="Krizsan K."/>
            <person name="Kiss B."/>
            <person name="Hess J."/>
            <person name="Varga T."/>
            <person name="Slot J."/>
            <person name="Riley R."/>
            <person name="Boka B."/>
            <person name="Rigling D."/>
            <person name="Barry K."/>
            <person name="Lee J."/>
            <person name="Mihaltcheva S."/>
            <person name="LaButti K."/>
            <person name="Lipzen A."/>
            <person name="Waldron R."/>
            <person name="Moloney N.M."/>
            <person name="Sperisen C."/>
            <person name="Kredics L."/>
            <person name="Vagvoelgyi C."/>
            <person name="Patrignani A."/>
            <person name="Fitzpatrick D."/>
            <person name="Nagy I."/>
            <person name="Doyle S."/>
            <person name="Anderson J.B."/>
            <person name="Grigoriev I.V."/>
            <person name="Gueldener U."/>
            <person name="Muensterkoetter M."/>
            <person name="Nagy L.G."/>
        </authorList>
    </citation>
    <scope>NUCLEOTIDE SEQUENCE [LARGE SCALE GENOMIC DNA]</scope>
    <source>
        <strain evidence="2">28-4</strain>
    </source>
</reference>
<dbReference type="AlphaFoldDB" id="A0A2H3BED7"/>
<gene>
    <name evidence="1" type="ORF">ARMSODRAFT_181014</name>
</gene>
<protein>
    <submittedName>
        <fullName evidence="1">Uncharacterized protein</fullName>
    </submittedName>
</protein>
<sequence>MIMNLIRTVRPRRRRLLLKGRFVNGSDGQFRRVLSGLLALRSLFHAFYSHAYLLCCWTLPFLCDLLCYTNS</sequence>
<keyword evidence="2" id="KW-1185">Reference proteome</keyword>
<proteinExistence type="predicted"/>
<organism evidence="1 2">
    <name type="scientific">Armillaria solidipes</name>
    <dbReference type="NCBI Taxonomy" id="1076256"/>
    <lineage>
        <taxon>Eukaryota</taxon>
        <taxon>Fungi</taxon>
        <taxon>Dikarya</taxon>
        <taxon>Basidiomycota</taxon>
        <taxon>Agaricomycotina</taxon>
        <taxon>Agaricomycetes</taxon>
        <taxon>Agaricomycetidae</taxon>
        <taxon>Agaricales</taxon>
        <taxon>Marasmiineae</taxon>
        <taxon>Physalacriaceae</taxon>
        <taxon>Armillaria</taxon>
    </lineage>
</organism>
<evidence type="ECO:0000313" key="2">
    <source>
        <dbReference type="Proteomes" id="UP000218334"/>
    </source>
</evidence>
<name>A0A2H3BED7_9AGAR</name>
<evidence type="ECO:0000313" key="1">
    <source>
        <dbReference type="EMBL" id="PBK69219.1"/>
    </source>
</evidence>
<dbReference type="EMBL" id="KZ293430">
    <property type="protein sequence ID" value="PBK69219.1"/>
    <property type="molecule type" value="Genomic_DNA"/>
</dbReference>
<dbReference type="Proteomes" id="UP000218334">
    <property type="component" value="Unassembled WGS sequence"/>
</dbReference>